<reference evidence="1" key="1">
    <citation type="submission" date="2022-11" db="EMBL/GenBank/DDBJ databases">
        <title>Lacinutrix neustonica HL-RS19T sp. nov., isolated from the surface microlayer sample of brackish Lake Shihwa.</title>
        <authorList>
            <person name="Choi J.Y."/>
            <person name="Hwang C.Y."/>
        </authorList>
    </citation>
    <scope>NUCLEOTIDE SEQUENCE</scope>
    <source>
        <strain evidence="1">HL-RS19</strain>
    </source>
</reference>
<dbReference type="EMBL" id="CP113088">
    <property type="protein sequence ID" value="WAC02353.1"/>
    <property type="molecule type" value="Genomic_DNA"/>
</dbReference>
<dbReference type="Proteomes" id="UP001164705">
    <property type="component" value="Chromosome"/>
</dbReference>
<name>A0A9E8MVI8_9FLAO</name>
<evidence type="ECO:0008006" key="3">
    <source>
        <dbReference type="Google" id="ProtNLM"/>
    </source>
</evidence>
<dbReference type="SUPFAM" id="SSF53681">
    <property type="entry name" value="Aspartate/glutamate racemase"/>
    <property type="match status" value="2"/>
</dbReference>
<dbReference type="Gene3D" id="3.40.50.1860">
    <property type="match status" value="2"/>
</dbReference>
<keyword evidence="2" id="KW-1185">Reference proteome</keyword>
<sequence>MTRKITVGLLGLGSRSTTFYLHTLNAYYQKIKKGYSTFPCVLYNINFNTINPYLPDNTAELITNLKPVMNSLERFSIDYLVVPNITLHETLEVMKVTGSLIHPRTLAIEKLQDYGQSTITLIGSHYTMNANYLVKGFEKAGIKVETPTPKDQKSIDTLRKKVYDSEETEADVLAFRTLLEVYKAQSTVMICCTELSVINVEPNGKRCIDMAILQIEKTISLKT</sequence>
<dbReference type="RefSeq" id="WP_267676950.1">
    <property type="nucleotide sequence ID" value="NZ_CP113088.1"/>
</dbReference>
<accession>A0A9E8MVI8</accession>
<dbReference type="KEGG" id="lnu:N7U66_01000"/>
<dbReference type="GO" id="GO:0016855">
    <property type="term" value="F:racemase and epimerase activity, acting on amino acids and derivatives"/>
    <property type="evidence" value="ECO:0007669"/>
    <property type="project" value="InterPro"/>
</dbReference>
<dbReference type="InterPro" id="IPR001920">
    <property type="entry name" value="Asp/Glu_race"/>
</dbReference>
<organism evidence="1 2">
    <name type="scientific">Lacinutrix neustonica</name>
    <dbReference type="NCBI Taxonomy" id="2980107"/>
    <lineage>
        <taxon>Bacteria</taxon>
        <taxon>Pseudomonadati</taxon>
        <taxon>Bacteroidota</taxon>
        <taxon>Flavobacteriia</taxon>
        <taxon>Flavobacteriales</taxon>
        <taxon>Flavobacteriaceae</taxon>
        <taxon>Lacinutrix</taxon>
    </lineage>
</organism>
<evidence type="ECO:0000313" key="2">
    <source>
        <dbReference type="Proteomes" id="UP001164705"/>
    </source>
</evidence>
<proteinExistence type="predicted"/>
<dbReference type="AlphaFoldDB" id="A0A9E8MVI8"/>
<evidence type="ECO:0000313" key="1">
    <source>
        <dbReference type="EMBL" id="WAC02353.1"/>
    </source>
</evidence>
<protein>
    <recommendedName>
        <fullName evidence="3">Aspartate racemase</fullName>
    </recommendedName>
</protein>
<gene>
    <name evidence="1" type="ORF">N7U66_01000</name>
</gene>